<evidence type="ECO:0000313" key="3">
    <source>
        <dbReference type="EMBL" id="BCB81726.1"/>
    </source>
</evidence>
<feature type="domain" description="HTH merR-type" evidence="2">
    <location>
        <begin position="1"/>
        <end position="68"/>
    </location>
</feature>
<dbReference type="SUPFAM" id="SSF46955">
    <property type="entry name" value="Putative DNA-binding domain"/>
    <property type="match status" value="1"/>
</dbReference>
<dbReference type="PANTHER" id="PTHR30204:SF97">
    <property type="entry name" value="MERR FAMILY REGULATORY PROTEIN"/>
    <property type="match status" value="1"/>
</dbReference>
<proteinExistence type="predicted"/>
<reference evidence="3 4" key="1">
    <citation type="submission" date="2020-03" db="EMBL/GenBank/DDBJ databases">
        <title>Whole genome shotgun sequence of Phytohabitans flavus NBRC 107702.</title>
        <authorList>
            <person name="Komaki H."/>
            <person name="Tamura T."/>
        </authorList>
    </citation>
    <scope>NUCLEOTIDE SEQUENCE [LARGE SCALE GENOMIC DNA]</scope>
    <source>
        <strain evidence="3 4">NBRC 107702</strain>
    </source>
</reference>
<gene>
    <name evidence="3" type="ORF">Pflav_081360</name>
</gene>
<name>A0A6F8Y6I5_9ACTN</name>
<dbReference type="AlphaFoldDB" id="A0A6F8Y6I5"/>
<dbReference type="PRINTS" id="PR00040">
    <property type="entry name" value="HTHMERR"/>
</dbReference>
<evidence type="ECO:0000313" key="4">
    <source>
        <dbReference type="Proteomes" id="UP000502508"/>
    </source>
</evidence>
<keyword evidence="1" id="KW-0238">DNA-binding</keyword>
<dbReference type="Proteomes" id="UP000502508">
    <property type="component" value="Chromosome"/>
</dbReference>
<dbReference type="KEGG" id="pfla:Pflav_081360"/>
<dbReference type="Gene3D" id="1.10.1660.10">
    <property type="match status" value="1"/>
</dbReference>
<dbReference type="InterPro" id="IPR000551">
    <property type="entry name" value="MerR-type_HTH_dom"/>
</dbReference>
<dbReference type="InterPro" id="IPR047057">
    <property type="entry name" value="MerR_fam"/>
</dbReference>
<dbReference type="CDD" id="cd01282">
    <property type="entry name" value="HTH_MerR-like_sg3"/>
    <property type="match status" value="1"/>
</dbReference>
<evidence type="ECO:0000259" key="2">
    <source>
        <dbReference type="PROSITE" id="PS50937"/>
    </source>
</evidence>
<dbReference type="InterPro" id="IPR009061">
    <property type="entry name" value="DNA-bd_dom_put_sf"/>
</dbReference>
<reference evidence="3 4" key="2">
    <citation type="submission" date="2020-03" db="EMBL/GenBank/DDBJ databases">
        <authorList>
            <person name="Ichikawa N."/>
            <person name="Kimura A."/>
            <person name="Kitahashi Y."/>
            <person name="Uohara A."/>
        </authorList>
    </citation>
    <scope>NUCLEOTIDE SEQUENCE [LARGE SCALE GENOMIC DNA]</scope>
    <source>
        <strain evidence="3 4">NBRC 107702</strain>
    </source>
</reference>
<sequence length="126" mass="13919">MRIGDVAERAGVSVRALRYYEEQGLLNATRSTSGQRHYPDAAVEWVQLIQQLYAAGLSSARIRDLLPCIQSGVSTPESLTLLAGERARIDDQIKGLIEARDRLDEIIAMTERASSPSSACRTYRVP</sequence>
<organism evidence="3 4">
    <name type="scientific">Phytohabitans flavus</name>
    <dbReference type="NCBI Taxonomy" id="1076124"/>
    <lineage>
        <taxon>Bacteria</taxon>
        <taxon>Bacillati</taxon>
        <taxon>Actinomycetota</taxon>
        <taxon>Actinomycetes</taxon>
        <taxon>Micromonosporales</taxon>
        <taxon>Micromonosporaceae</taxon>
    </lineage>
</organism>
<dbReference type="PROSITE" id="PS50937">
    <property type="entry name" value="HTH_MERR_2"/>
    <property type="match status" value="1"/>
</dbReference>
<dbReference type="PANTHER" id="PTHR30204">
    <property type="entry name" value="REDOX-CYCLING DRUG-SENSING TRANSCRIPTIONAL ACTIVATOR SOXR"/>
    <property type="match status" value="1"/>
</dbReference>
<dbReference type="GO" id="GO:0003677">
    <property type="term" value="F:DNA binding"/>
    <property type="evidence" value="ECO:0007669"/>
    <property type="project" value="UniProtKB-KW"/>
</dbReference>
<dbReference type="SMART" id="SM00422">
    <property type="entry name" value="HTH_MERR"/>
    <property type="match status" value="1"/>
</dbReference>
<accession>A0A6F8Y6I5</accession>
<evidence type="ECO:0000256" key="1">
    <source>
        <dbReference type="ARBA" id="ARBA00023125"/>
    </source>
</evidence>
<dbReference type="Pfam" id="PF13411">
    <property type="entry name" value="MerR_1"/>
    <property type="match status" value="1"/>
</dbReference>
<dbReference type="RefSeq" id="WP_173041492.1">
    <property type="nucleotide sequence ID" value="NZ_AP022870.1"/>
</dbReference>
<keyword evidence="4" id="KW-1185">Reference proteome</keyword>
<dbReference type="GO" id="GO:0003700">
    <property type="term" value="F:DNA-binding transcription factor activity"/>
    <property type="evidence" value="ECO:0007669"/>
    <property type="project" value="InterPro"/>
</dbReference>
<dbReference type="EMBL" id="AP022870">
    <property type="protein sequence ID" value="BCB81726.1"/>
    <property type="molecule type" value="Genomic_DNA"/>
</dbReference>
<dbReference type="PROSITE" id="PS00552">
    <property type="entry name" value="HTH_MERR_1"/>
    <property type="match status" value="1"/>
</dbReference>
<protein>
    <submittedName>
        <fullName evidence="3">MerR family transcriptional regulator</fullName>
    </submittedName>
</protein>